<proteinExistence type="predicted"/>
<organism evidence="1 2">
    <name type="scientific">Nocardioides bruguierae</name>
    <dbReference type="NCBI Taxonomy" id="2945102"/>
    <lineage>
        <taxon>Bacteria</taxon>
        <taxon>Bacillati</taxon>
        <taxon>Actinomycetota</taxon>
        <taxon>Actinomycetes</taxon>
        <taxon>Propionibacteriales</taxon>
        <taxon>Nocardioidaceae</taxon>
        <taxon>Nocardioides</taxon>
    </lineage>
</organism>
<dbReference type="RefSeq" id="WP_250828792.1">
    <property type="nucleotide sequence ID" value="NZ_JAMOIL010000040.1"/>
</dbReference>
<evidence type="ECO:0000313" key="1">
    <source>
        <dbReference type="EMBL" id="MCM0622611.1"/>
    </source>
</evidence>
<protein>
    <submittedName>
        <fullName evidence="1">Uncharacterized protein</fullName>
    </submittedName>
</protein>
<reference evidence="1" key="1">
    <citation type="submission" date="2022-05" db="EMBL/GenBank/DDBJ databases">
        <authorList>
            <person name="Tuo L."/>
        </authorList>
    </citation>
    <scope>NUCLEOTIDE SEQUENCE</scope>
    <source>
        <strain evidence="1">BSK12Z-4</strain>
    </source>
</reference>
<dbReference type="EMBL" id="JAMOIL010000040">
    <property type="protein sequence ID" value="MCM0622611.1"/>
    <property type="molecule type" value="Genomic_DNA"/>
</dbReference>
<dbReference type="AlphaFoldDB" id="A0A9X2IG75"/>
<sequence>MPAETDVYAVGVLRRLHTILRALTVRHPALSGARWRIARGEVRSQWHLWRHWAADRNWRAIRNSFNGYLAEHQHGGHNAGRGWTKRAATRRVESICDQSIRPEPSSTSGEVSS</sequence>
<gene>
    <name evidence="1" type="ORF">M8330_20180</name>
</gene>
<comment type="caution">
    <text evidence="1">The sequence shown here is derived from an EMBL/GenBank/DDBJ whole genome shotgun (WGS) entry which is preliminary data.</text>
</comment>
<dbReference type="Proteomes" id="UP001139485">
    <property type="component" value="Unassembled WGS sequence"/>
</dbReference>
<name>A0A9X2IG75_9ACTN</name>
<evidence type="ECO:0000313" key="2">
    <source>
        <dbReference type="Proteomes" id="UP001139485"/>
    </source>
</evidence>
<keyword evidence="2" id="KW-1185">Reference proteome</keyword>
<accession>A0A9X2IG75</accession>